<dbReference type="eggNOG" id="COG2244">
    <property type="taxonomic scope" value="Bacteria"/>
</dbReference>
<dbReference type="PANTHER" id="PTHR30250:SF11">
    <property type="entry name" value="O-ANTIGEN TRANSPORTER-RELATED"/>
    <property type="match status" value="1"/>
</dbReference>
<dbReference type="GO" id="GO:0005886">
    <property type="term" value="C:plasma membrane"/>
    <property type="evidence" value="ECO:0007669"/>
    <property type="project" value="UniProtKB-SubCell"/>
</dbReference>
<feature type="transmembrane region" description="Helical" evidence="6">
    <location>
        <begin position="185"/>
        <end position="204"/>
    </location>
</feature>
<accession>U2ZWK5</accession>
<feature type="transmembrane region" description="Helical" evidence="6">
    <location>
        <begin position="233"/>
        <end position="253"/>
    </location>
</feature>
<feature type="transmembrane region" description="Helical" evidence="6">
    <location>
        <begin position="12"/>
        <end position="32"/>
    </location>
</feature>
<name>U2ZWK5_VIBPR</name>
<keyword evidence="8" id="KW-1185">Reference proteome</keyword>
<evidence type="ECO:0000256" key="2">
    <source>
        <dbReference type="ARBA" id="ARBA00022475"/>
    </source>
</evidence>
<evidence type="ECO:0000256" key="1">
    <source>
        <dbReference type="ARBA" id="ARBA00004651"/>
    </source>
</evidence>
<comment type="caution">
    <text evidence="7">The sequence shown here is derived from an EMBL/GenBank/DDBJ whole genome shotgun (WGS) entry which is preliminary data.</text>
</comment>
<evidence type="ECO:0000313" key="7">
    <source>
        <dbReference type="EMBL" id="GAD65487.1"/>
    </source>
</evidence>
<dbReference type="STRING" id="1219065.VPR01S_01_02600"/>
<protein>
    <submittedName>
        <fullName evidence="7">Putative polysaccharide biosynthesis protein</fullName>
    </submittedName>
</protein>
<dbReference type="EMBL" id="BATJ01000001">
    <property type="protein sequence ID" value="GAD65487.1"/>
    <property type="molecule type" value="Genomic_DNA"/>
</dbReference>
<feature type="transmembrane region" description="Helical" evidence="6">
    <location>
        <begin position="92"/>
        <end position="115"/>
    </location>
</feature>
<feature type="transmembrane region" description="Helical" evidence="6">
    <location>
        <begin position="265"/>
        <end position="290"/>
    </location>
</feature>
<feature type="transmembrane region" description="Helical" evidence="6">
    <location>
        <begin position="158"/>
        <end position="179"/>
    </location>
</feature>
<reference evidence="7 8" key="1">
    <citation type="submission" date="2013-09" db="EMBL/GenBank/DDBJ databases">
        <title>Whole genome shotgun sequence of Vibrio proteolyticus NBRC 13287.</title>
        <authorList>
            <person name="Isaki S."/>
            <person name="Hosoyama A."/>
            <person name="Numata M."/>
            <person name="Hashimoto M."/>
            <person name="Hosoyama Y."/>
            <person name="Tsuchikane K."/>
            <person name="Noguchi M."/>
            <person name="Hirakata S."/>
            <person name="Ichikawa N."/>
            <person name="Ohji S."/>
            <person name="Yamazoe A."/>
            <person name="Fujita N."/>
        </authorList>
    </citation>
    <scope>NUCLEOTIDE SEQUENCE [LARGE SCALE GENOMIC DNA]</scope>
    <source>
        <strain evidence="7 8">NBRC 13287</strain>
    </source>
</reference>
<dbReference type="RefSeq" id="WP_021703479.1">
    <property type="nucleotide sequence ID" value="NZ_BATJ01000001.1"/>
</dbReference>
<dbReference type="AlphaFoldDB" id="U2ZWK5"/>
<organism evidence="7 8">
    <name type="scientific">Vibrio proteolyticus NBRC 13287</name>
    <dbReference type="NCBI Taxonomy" id="1219065"/>
    <lineage>
        <taxon>Bacteria</taxon>
        <taxon>Pseudomonadati</taxon>
        <taxon>Pseudomonadota</taxon>
        <taxon>Gammaproteobacteria</taxon>
        <taxon>Vibrionales</taxon>
        <taxon>Vibrionaceae</taxon>
        <taxon>Vibrio</taxon>
    </lineage>
</organism>
<dbReference type="InterPro" id="IPR002797">
    <property type="entry name" value="Polysacc_synth"/>
</dbReference>
<feature type="transmembrane region" description="Helical" evidence="6">
    <location>
        <begin position="311"/>
        <end position="334"/>
    </location>
</feature>
<sequence length="436" mass="47832">MTVESKPSIKLGINGVILLAAIPVSFLADYLFNLTLSGRLTSHEYGDYKVAYAYAVLASMVILLGGDRVAPKMLSATLDQGNNRPVWSFVRFYLKTATLLSVVLIIVTYAGSYLHLFVSGSDQHHPLVLMSFVLPLIAAAALFSRVLQSGKFLILSNLPWRVALPLMKTAMIVMIFWLFGSLALWQVITCGALAVLILVSWQWFKLRQLALISVSLAAAKYPTNHRELLKQSLPMMAAVLVTVALNQIDLFMLEWLAEENEVGHFGAAATIAHILPVAQTTIAGLFLPLLGIAVHEGSKQSMAVYHQAQKLIFWVLGGLFVVLLALRHTLLGMFGEEYLAANQALTLLCGAYAIWGLAAFSSTWLQYVKRGKNVVWIGLTGIGLDAALNLVLIPRYGIDGAAAATLLTLFSCSIAIWLYQHHTFKVMTHDQDYQQA</sequence>
<keyword evidence="3 6" id="KW-0812">Transmembrane</keyword>
<feature type="transmembrane region" description="Helical" evidence="6">
    <location>
        <begin position="340"/>
        <end position="362"/>
    </location>
</feature>
<feature type="transmembrane region" description="Helical" evidence="6">
    <location>
        <begin position="400"/>
        <end position="419"/>
    </location>
</feature>
<dbReference type="InterPro" id="IPR050833">
    <property type="entry name" value="Poly_Biosynth_Transport"/>
</dbReference>
<feature type="transmembrane region" description="Helical" evidence="6">
    <location>
        <begin position="52"/>
        <end position="71"/>
    </location>
</feature>
<evidence type="ECO:0000256" key="6">
    <source>
        <dbReference type="SAM" id="Phobius"/>
    </source>
</evidence>
<evidence type="ECO:0000256" key="5">
    <source>
        <dbReference type="ARBA" id="ARBA00023136"/>
    </source>
</evidence>
<keyword evidence="5 6" id="KW-0472">Membrane</keyword>
<evidence type="ECO:0000313" key="8">
    <source>
        <dbReference type="Proteomes" id="UP000016570"/>
    </source>
</evidence>
<comment type="subcellular location">
    <subcellularLocation>
        <location evidence="1">Cell membrane</location>
        <topology evidence="1">Multi-pass membrane protein</topology>
    </subcellularLocation>
</comment>
<keyword evidence="2" id="KW-1003">Cell membrane</keyword>
<gene>
    <name evidence="7" type="ORF">VPR01S_01_02600</name>
</gene>
<dbReference type="Pfam" id="PF01943">
    <property type="entry name" value="Polysacc_synt"/>
    <property type="match status" value="1"/>
</dbReference>
<dbReference type="Proteomes" id="UP000016570">
    <property type="component" value="Unassembled WGS sequence"/>
</dbReference>
<evidence type="ECO:0000256" key="4">
    <source>
        <dbReference type="ARBA" id="ARBA00022989"/>
    </source>
</evidence>
<keyword evidence="4 6" id="KW-1133">Transmembrane helix</keyword>
<dbReference type="PANTHER" id="PTHR30250">
    <property type="entry name" value="PST FAMILY PREDICTED COLANIC ACID TRANSPORTER"/>
    <property type="match status" value="1"/>
</dbReference>
<feature type="transmembrane region" description="Helical" evidence="6">
    <location>
        <begin position="374"/>
        <end position="394"/>
    </location>
</feature>
<proteinExistence type="predicted"/>
<feature type="transmembrane region" description="Helical" evidence="6">
    <location>
        <begin position="127"/>
        <end position="146"/>
    </location>
</feature>
<evidence type="ECO:0000256" key="3">
    <source>
        <dbReference type="ARBA" id="ARBA00022692"/>
    </source>
</evidence>